<evidence type="ECO:0000313" key="13">
    <source>
        <dbReference type="Proteomes" id="UP001374579"/>
    </source>
</evidence>
<feature type="repeat" description="Solcar" evidence="9">
    <location>
        <begin position="12"/>
        <end position="97"/>
    </location>
</feature>
<evidence type="ECO:0000256" key="10">
    <source>
        <dbReference type="RuleBase" id="RU000488"/>
    </source>
</evidence>
<evidence type="ECO:0000256" key="1">
    <source>
        <dbReference type="ARBA" id="ARBA00004225"/>
    </source>
</evidence>
<evidence type="ECO:0000256" key="3">
    <source>
        <dbReference type="ARBA" id="ARBA00022448"/>
    </source>
</evidence>
<evidence type="ECO:0000256" key="2">
    <source>
        <dbReference type="ARBA" id="ARBA00006375"/>
    </source>
</evidence>
<reference evidence="12 13" key="1">
    <citation type="submission" date="2024-02" db="EMBL/GenBank/DDBJ databases">
        <title>Chromosome-scale genome assembly of the rough periwinkle Littorina saxatilis.</title>
        <authorList>
            <person name="De Jode A."/>
            <person name="Faria R."/>
            <person name="Formenti G."/>
            <person name="Sims Y."/>
            <person name="Smith T.P."/>
            <person name="Tracey A."/>
            <person name="Wood J.M.D."/>
            <person name="Zagrodzka Z.B."/>
            <person name="Johannesson K."/>
            <person name="Butlin R.K."/>
            <person name="Leder E.H."/>
        </authorList>
    </citation>
    <scope>NUCLEOTIDE SEQUENCE [LARGE SCALE GENOMIC DNA]</scope>
    <source>
        <strain evidence="12">Snail1</strain>
        <tissue evidence="12">Muscle</tissue>
    </source>
</reference>
<keyword evidence="6 11" id="KW-1133">Transmembrane helix</keyword>
<accession>A0AAN9B7P7</accession>
<evidence type="ECO:0000256" key="6">
    <source>
        <dbReference type="ARBA" id="ARBA00022989"/>
    </source>
</evidence>
<evidence type="ECO:0008006" key="14">
    <source>
        <dbReference type="Google" id="ProtNLM"/>
    </source>
</evidence>
<dbReference type="InterPro" id="IPR023395">
    <property type="entry name" value="MCP_dom_sf"/>
</dbReference>
<dbReference type="Gene3D" id="1.50.40.10">
    <property type="entry name" value="Mitochondrial carrier domain"/>
    <property type="match status" value="2"/>
</dbReference>
<dbReference type="Pfam" id="PF00153">
    <property type="entry name" value="Mito_carr"/>
    <property type="match status" value="2"/>
</dbReference>
<dbReference type="GO" id="GO:1990575">
    <property type="term" value="P:mitochondrial L-ornithine transmembrane transport"/>
    <property type="evidence" value="ECO:0007669"/>
    <property type="project" value="TreeGrafter"/>
</dbReference>
<protein>
    <recommendedName>
        <fullName evidence="14">Mitochondrial carrier protein</fullName>
    </recommendedName>
</protein>
<dbReference type="Proteomes" id="UP001374579">
    <property type="component" value="Unassembled WGS sequence"/>
</dbReference>
<dbReference type="EMBL" id="JBAMIC010000011">
    <property type="protein sequence ID" value="KAK7100317.1"/>
    <property type="molecule type" value="Genomic_DNA"/>
</dbReference>
<dbReference type="PANTHER" id="PTHR45624:SF58">
    <property type="entry name" value="CARRIER PROTEIN, PUTATIVE-RELATED"/>
    <property type="match status" value="1"/>
</dbReference>
<gene>
    <name evidence="12" type="ORF">V1264_023291</name>
</gene>
<dbReference type="GO" id="GO:0000064">
    <property type="term" value="F:L-ornithine transmembrane transporter activity"/>
    <property type="evidence" value="ECO:0007669"/>
    <property type="project" value="TreeGrafter"/>
</dbReference>
<comment type="similarity">
    <text evidence="2 10">Belongs to the mitochondrial carrier (TC 2.A.29) family.</text>
</comment>
<comment type="caution">
    <text evidence="12">The sequence shown here is derived from an EMBL/GenBank/DDBJ whole genome shotgun (WGS) entry which is preliminary data.</text>
</comment>
<keyword evidence="7" id="KW-0496">Mitochondrion</keyword>
<evidence type="ECO:0000256" key="9">
    <source>
        <dbReference type="PROSITE-ProRule" id="PRU00282"/>
    </source>
</evidence>
<comment type="subcellular location">
    <subcellularLocation>
        <location evidence="1">Mitochondrion membrane</location>
        <topology evidence="1">Multi-pass membrane protein</topology>
    </subcellularLocation>
</comment>
<dbReference type="InterPro" id="IPR018108">
    <property type="entry name" value="MCP_transmembrane"/>
</dbReference>
<feature type="repeat" description="Solcar" evidence="9">
    <location>
        <begin position="188"/>
        <end position="273"/>
    </location>
</feature>
<evidence type="ECO:0000256" key="4">
    <source>
        <dbReference type="ARBA" id="ARBA00022692"/>
    </source>
</evidence>
<dbReference type="GO" id="GO:0031966">
    <property type="term" value="C:mitochondrial membrane"/>
    <property type="evidence" value="ECO:0007669"/>
    <property type="project" value="UniProtKB-SubCell"/>
</dbReference>
<evidence type="ECO:0000256" key="8">
    <source>
        <dbReference type="ARBA" id="ARBA00023136"/>
    </source>
</evidence>
<feature type="transmembrane region" description="Helical" evidence="11">
    <location>
        <begin position="153"/>
        <end position="175"/>
    </location>
</feature>
<keyword evidence="13" id="KW-1185">Reference proteome</keyword>
<keyword evidence="5" id="KW-0677">Repeat</keyword>
<dbReference type="AlphaFoldDB" id="A0AAN9B7P7"/>
<evidence type="ECO:0000256" key="7">
    <source>
        <dbReference type="ARBA" id="ARBA00023128"/>
    </source>
</evidence>
<evidence type="ECO:0000256" key="5">
    <source>
        <dbReference type="ARBA" id="ARBA00022737"/>
    </source>
</evidence>
<name>A0AAN9B7P7_9CAEN</name>
<feature type="transmembrane region" description="Helical" evidence="11">
    <location>
        <begin position="190"/>
        <end position="209"/>
    </location>
</feature>
<dbReference type="PROSITE" id="PS50920">
    <property type="entry name" value="SOLCAR"/>
    <property type="match status" value="2"/>
</dbReference>
<proteinExistence type="inferred from homology"/>
<evidence type="ECO:0000256" key="11">
    <source>
        <dbReference type="SAM" id="Phobius"/>
    </source>
</evidence>
<keyword evidence="4 9" id="KW-0812">Transmembrane</keyword>
<organism evidence="12 13">
    <name type="scientific">Littorina saxatilis</name>
    <dbReference type="NCBI Taxonomy" id="31220"/>
    <lineage>
        <taxon>Eukaryota</taxon>
        <taxon>Metazoa</taxon>
        <taxon>Spiralia</taxon>
        <taxon>Lophotrochozoa</taxon>
        <taxon>Mollusca</taxon>
        <taxon>Gastropoda</taxon>
        <taxon>Caenogastropoda</taxon>
        <taxon>Littorinimorpha</taxon>
        <taxon>Littorinoidea</taxon>
        <taxon>Littorinidae</taxon>
        <taxon>Littorina</taxon>
    </lineage>
</organism>
<dbReference type="PANTHER" id="PTHR45624">
    <property type="entry name" value="MITOCHONDRIAL BASIC AMINO ACIDS TRANSPORTER-RELATED"/>
    <property type="match status" value="1"/>
</dbReference>
<dbReference type="FunFam" id="1.50.40.10:FF:000294">
    <property type="entry name" value="Mitochondrial glycine transporter"/>
    <property type="match status" value="1"/>
</dbReference>
<dbReference type="SUPFAM" id="SSF103506">
    <property type="entry name" value="Mitochondrial carrier"/>
    <property type="match status" value="1"/>
</dbReference>
<keyword evidence="8 9" id="KW-0472">Membrane</keyword>
<dbReference type="InterPro" id="IPR050567">
    <property type="entry name" value="Mitochondrial_Carrier"/>
</dbReference>
<keyword evidence="3 10" id="KW-0813">Transport</keyword>
<evidence type="ECO:0000313" key="12">
    <source>
        <dbReference type="EMBL" id="KAK7100317.1"/>
    </source>
</evidence>
<sequence length="286" mass="31978">MTHNEERAHWIREGVIGMGVGVLYGLTNVVVGHPFDTLKTKMQGQAGFENTGMVQTFWKTVKTQGVRGLYRGCTPPLLGSGIYRSLQFAAFEAVYTHQNNGFGMHEIPFSGGLQLRVLMGAACSATVRAVIETPLEYVKVRGQTNQSWKLVKVYTGFGITWFRTMGLMTTFFITVDSGRRHFPEHFKRPLVGPLLTAGIAATLAWWVVWPLEYMRCQVQCSYGKDMSVIQRMRLIVNERGGFFALYRGLTPGTLRSFFANGASMVVMSYAHRKVSQLGLRGDTKSL</sequence>